<dbReference type="InterPro" id="IPR000432">
    <property type="entry name" value="DNA_mismatch_repair_MutS_C"/>
</dbReference>
<dbReference type="Gene3D" id="3.40.50.300">
    <property type="entry name" value="P-loop containing nucleotide triphosphate hydrolases"/>
    <property type="match status" value="1"/>
</dbReference>
<comment type="similarity">
    <text evidence="1">Belongs to the DNA mismatch repair MutS family.</text>
</comment>
<comment type="subunit">
    <text evidence="7">Heterodimer consisting of MSH2-MSH3 (MutS beta). Forms a ternary complex with MutL alpha (MLH1-PMS1).</text>
</comment>
<keyword evidence="3" id="KW-0547">Nucleotide-binding</keyword>
<dbReference type="InterPro" id="IPR036187">
    <property type="entry name" value="DNA_mismatch_repair_MutS_sf"/>
</dbReference>
<dbReference type="SMART" id="SM00534">
    <property type="entry name" value="MUTSac"/>
    <property type="match status" value="1"/>
</dbReference>
<dbReference type="Gene3D" id="3.30.420.110">
    <property type="entry name" value="MutS, connector domain"/>
    <property type="match status" value="1"/>
</dbReference>
<sequence>MSFRPPSTRPASTMTGTRQTSNSFTRPTTTQSRPYTAQSRPFTAQSARPGTAVSSRHEGSFVVAVLEGRGVGREVGVAALDKETGQMNLIQLADLQTYIKTLHHLHLHYPSLILVPDTFIATNDSCAPSSGKQPQTTSLLVQCIQDEFPGVAIEPVPRKYWNEEAGLQFVNQLCTDGEDRAATLLAVSSKYYTLSAVCALFKHSEMKLNVRYAARSLRIRYTPVEGTMLIDNDSARNLELVGNMLNRKSTHSLYGLLNHTWTSMGARLLRVSLLAPITTHEAIDKRLDAVEELVQNEDRFNTVRDALKSMHKLDLDKLICSLAASEARQSSSSKVVSQRVAQMLNLRNVVKNVPLLRETVQGSQSRLLNVVCEALSDERIGKIEALIAKSLNEDATNQKGGGLAALNARVYAVKANYNCLLDVARETFKENVGDIFQLNRDLCDEFELSIQLVYQENGFVFTLKKTELEESGKVELPKGFVNVTSKKGKWVFETMELKKRNARMKDALDETLLLSDGIIQDLVAEVVVEAGALYEVSEAIALLDMVWSFAHTTILRPEFTGTLAIKSGRHPILETVQAAGTLVPNDVYCCDTSSFQMVQGPNMSGKSTYLRQVGLLTVMAMCGCFVPAEYASFRTHDALLTRLSNDDDVERSLSTFADEMSTSSMILGLSTSQTLILIDELGRGTSPIEGIGISHAIAEKLIEMKAYVFFATHFSDLSVTLSRHPNVVNLHLSVQKSRATTSNIGLHFNYKIVDGVPSEIDHYGLELAQLADLPSDVLVEASRVANRLTELEANRKEDSESSRIALRRKAMLRLKSQLIQCLEYSNLPDQELLTYIGRFQKDITEILRSGLL</sequence>
<dbReference type="EMBL" id="KQ085903">
    <property type="protein sequence ID" value="KLO17535.1"/>
    <property type="molecule type" value="Genomic_DNA"/>
</dbReference>
<feature type="domain" description="DNA mismatch repair proteins mutS family" evidence="10">
    <location>
        <begin position="674"/>
        <end position="690"/>
    </location>
</feature>
<evidence type="ECO:0000256" key="3">
    <source>
        <dbReference type="ARBA" id="ARBA00022741"/>
    </source>
</evidence>
<evidence type="ECO:0000256" key="6">
    <source>
        <dbReference type="ARBA" id="ARBA00023254"/>
    </source>
</evidence>
<reference evidence="11 12" key="1">
    <citation type="submission" date="2015-04" db="EMBL/GenBank/DDBJ databases">
        <title>Complete genome sequence of Schizopora paradoxa KUC8140, a cosmopolitan wood degrader in East Asia.</title>
        <authorList>
            <consortium name="DOE Joint Genome Institute"/>
            <person name="Min B."/>
            <person name="Park H."/>
            <person name="Jang Y."/>
            <person name="Kim J.-J."/>
            <person name="Kim K.H."/>
            <person name="Pangilinan J."/>
            <person name="Lipzen A."/>
            <person name="Riley R."/>
            <person name="Grigoriev I.V."/>
            <person name="Spatafora J.W."/>
            <person name="Choi I.-G."/>
        </authorList>
    </citation>
    <scope>NUCLEOTIDE SEQUENCE [LARGE SCALE GENOMIC DNA]</scope>
    <source>
        <strain evidence="11 12">KUC8140</strain>
    </source>
</reference>
<dbReference type="GO" id="GO:0005634">
    <property type="term" value="C:nucleus"/>
    <property type="evidence" value="ECO:0007669"/>
    <property type="project" value="TreeGrafter"/>
</dbReference>
<dbReference type="Gene3D" id="1.10.1420.10">
    <property type="match status" value="2"/>
</dbReference>
<dbReference type="SUPFAM" id="SSF48334">
    <property type="entry name" value="DNA repair protein MutS, domain III"/>
    <property type="match status" value="1"/>
</dbReference>
<dbReference type="SUPFAM" id="SSF53150">
    <property type="entry name" value="DNA repair protein MutS, domain II"/>
    <property type="match status" value="1"/>
</dbReference>
<evidence type="ECO:0000259" key="10">
    <source>
        <dbReference type="PROSITE" id="PS00486"/>
    </source>
</evidence>
<dbReference type="FunFam" id="3.40.50.300:FF:000870">
    <property type="entry name" value="MutS protein homolog 4"/>
    <property type="match status" value="1"/>
</dbReference>
<dbReference type="Pfam" id="PF00488">
    <property type="entry name" value="MutS_V"/>
    <property type="match status" value="1"/>
</dbReference>
<evidence type="ECO:0000256" key="9">
    <source>
        <dbReference type="SAM" id="MobiDB-lite"/>
    </source>
</evidence>
<dbReference type="PIRSF" id="PIRSF005813">
    <property type="entry name" value="MSH2"/>
    <property type="match status" value="1"/>
</dbReference>
<dbReference type="Pfam" id="PF05190">
    <property type="entry name" value="MutS_IV"/>
    <property type="match status" value="1"/>
</dbReference>
<dbReference type="PANTHER" id="PTHR11361:SF21">
    <property type="entry name" value="MUTS PROTEIN HOMOLOG 4"/>
    <property type="match status" value="1"/>
</dbReference>
<dbReference type="InterPro" id="IPR007861">
    <property type="entry name" value="DNA_mismatch_repair_MutS_clamp"/>
</dbReference>
<feature type="compositionally biased region" description="Polar residues" evidence="9">
    <location>
        <begin position="9"/>
        <end position="54"/>
    </location>
</feature>
<dbReference type="STRING" id="27342.A0A0H2RZL8"/>
<dbReference type="OrthoDB" id="276261at2759"/>
<evidence type="ECO:0000256" key="1">
    <source>
        <dbReference type="ARBA" id="ARBA00006271"/>
    </source>
</evidence>
<dbReference type="GO" id="GO:0006298">
    <property type="term" value="P:mismatch repair"/>
    <property type="evidence" value="ECO:0007669"/>
    <property type="project" value="InterPro"/>
</dbReference>
<feature type="region of interest" description="Disordered" evidence="9">
    <location>
        <begin position="1"/>
        <end position="54"/>
    </location>
</feature>
<dbReference type="GO" id="GO:0007131">
    <property type="term" value="P:reciprocal meiotic recombination"/>
    <property type="evidence" value="ECO:0007669"/>
    <property type="project" value="TreeGrafter"/>
</dbReference>
<dbReference type="PANTHER" id="PTHR11361">
    <property type="entry name" value="DNA MISMATCH REPAIR PROTEIN MUTS FAMILY MEMBER"/>
    <property type="match status" value="1"/>
</dbReference>
<dbReference type="Pfam" id="PF05192">
    <property type="entry name" value="MutS_III"/>
    <property type="match status" value="1"/>
</dbReference>
<evidence type="ECO:0000256" key="8">
    <source>
        <dbReference type="ARBA" id="ARBA00073774"/>
    </source>
</evidence>
<evidence type="ECO:0000313" key="12">
    <source>
        <dbReference type="Proteomes" id="UP000053477"/>
    </source>
</evidence>
<evidence type="ECO:0000256" key="7">
    <source>
        <dbReference type="ARBA" id="ARBA00025902"/>
    </source>
</evidence>
<dbReference type="GO" id="GO:0140664">
    <property type="term" value="F:ATP-dependent DNA damage sensor activity"/>
    <property type="evidence" value="ECO:0007669"/>
    <property type="project" value="InterPro"/>
</dbReference>
<keyword evidence="4" id="KW-0067">ATP-binding</keyword>
<dbReference type="Proteomes" id="UP000053477">
    <property type="component" value="Unassembled WGS sequence"/>
</dbReference>
<accession>A0A0H2RZL8</accession>
<dbReference type="AlphaFoldDB" id="A0A0H2RZL8"/>
<protein>
    <recommendedName>
        <fullName evidence="2 8">DNA mismatch repair protein MSH3</fullName>
    </recommendedName>
    <alternativeName>
        <fullName evidence="2 8">DNA mismatch repair protein MSH3</fullName>
    </alternativeName>
</protein>
<dbReference type="PROSITE" id="PS00486">
    <property type="entry name" value="DNA_MISMATCH_REPAIR_2"/>
    <property type="match status" value="1"/>
</dbReference>
<dbReference type="InterPro" id="IPR036678">
    <property type="entry name" value="MutS_con_dom_sf"/>
</dbReference>
<dbReference type="InterPro" id="IPR007696">
    <property type="entry name" value="DNA_mismatch_repair_MutS_core"/>
</dbReference>
<dbReference type="InParanoid" id="A0A0H2RZL8"/>
<dbReference type="SUPFAM" id="SSF52540">
    <property type="entry name" value="P-loop containing nucleoside triphosphate hydrolases"/>
    <property type="match status" value="1"/>
</dbReference>
<dbReference type="InterPro" id="IPR027417">
    <property type="entry name" value="P-loop_NTPase"/>
</dbReference>
<keyword evidence="5" id="KW-0238">DNA-binding</keyword>
<dbReference type="SMART" id="SM00533">
    <property type="entry name" value="MUTSd"/>
    <property type="match status" value="1"/>
</dbReference>
<dbReference type="GO" id="GO:0030983">
    <property type="term" value="F:mismatched DNA binding"/>
    <property type="evidence" value="ECO:0007669"/>
    <property type="project" value="InterPro"/>
</dbReference>
<evidence type="ECO:0000256" key="4">
    <source>
        <dbReference type="ARBA" id="ARBA00022840"/>
    </source>
</evidence>
<keyword evidence="12" id="KW-1185">Reference proteome</keyword>
<dbReference type="InterPro" id="IPR045076">
    <property type="entry name" value="MutS"/>
</dbReference>
<evidence type="ECO:0000256" key="2">
    <source>
        <dbReference type="ARBA" id="ARBA00022151"/>
    </source>
</evidence>
<gene>
    <name evidence="11" type="ORF">SCHPADRAFT_821169</name>
</gene>
<dbReference type="GO" id="GO:0005524">
    <property type="term" value="F:ATP binding"/>
    <property type="evidence" value="ECO:0007669"/>
    <property type="project" value="UniProtKB-KW"/>
</dbReference>
<organism evidence="11 12">
    <name type="scientific">Schizopora paradoxa</name>
    <dbReference type="NCBI Taxonomy" id="27342"/>
    <lineage>
        <taxon>Eukaryota</taxon>
        <taxon>Fungi</taxon>
        <taxon>Dikarya</taxon>
        <taxon>Basidiomycota</taxon>
        <taxon>Agaricomycotina</taxon>
        <taxon>Agaricomycetes</taxon>
        <taxon>Hymenochaetales</taxon>
        <taxon>Schizoporaceae</taxon>
        <taxon>Schizopora</taxon>
    </lineage>
</organism>
<dbReference type="InterPro" id="IPR011184">
    <property type="entry name" value="DNA_mismatch_repair_Msh2"/>
</dbReference>
<proteinExistence type="inferred from homology"/>
<keyword evidence="6" id="KW-0469">Meiosis</keyword>
<evidence type="ECO:0000313" key="11">
    <source>
        <dbReference type="EMBL" id="KLO17535.1"/>
    </source>
</evidence>
<evidence type="ECO:0000256" key="5">
    <source>
        <dbReference type="ARBA" id="ARBA00023125"/>
    </source>
</evidence>
<name>A0A0H2RZL8_9AGAM</name>